<accession>A0A9P8UT19</accession>
<dbReference type="PRINTS" id="PR00385">
    <property type="entry name" value="P450"/>
</dbReference>
<dbReference type="Proteomes" id="UP000758603">
    <property type="component" value="Unassembled WGS sequence"/>
</dbReference>
<dbReference type="RefSeq" id="XP_045962191.1">
    <property type="nucleotide sequence ID" value="XM_046104678.1"/>
</dbReference>
<evidence type="ECO:0000256" key="7">
    <source>
        <dbReference type="RuleBase" id="RU000461"/>
    </source>
</evidence>
<gene>
    <name evidence="9" type="ORF">BKA67DRAFT_591137</name>
</gene>
<dbReference type="InterPro" id="IPR001128">
    <property type="entry name" value="Cyt_P450"/>
</dbReference>
<keyword evidence="7" id="KW-0560">Oxidoreductase</keyword>
<evidence type="ECO:0000313" key="9">
    <source>
        <dbReference type="EMBL" id="KAH6657957.1"/>
    </source>
</evidence>
<dbReference type="SUPFAM" id="SSF48264">
    <property type="entry name" value="Cytochrome P450"/>
    <property type="match status" value="1"/>
</dbReference>
<dbReference type="InterPro" id="IPR002401">
    <property type="entry name" value="Cyt_P450_E_grp-I"/>
</dbReference>
<keyword evidence="8" id="KW-1133">Transmembrane helix</keyword>
<reference evidence="9" key="1">
    <citation type="journal article" date="2021" name="Nat. Commun.">
        <title>Genetic determinants of endophytism in the Arabidopsis root mycobiome.</title>
        <authorList>
            <person name="Mesny F."/>
            <person name="Miyauchi S."/>
            <person name="Thiergart T."/>
            <person name="Pickel B."/>
            <person name="Atanasova L."/>
            <person name="Karlsson M."/>
            <person name="Huettel B."/>
            <person name="Barry K.W."/>
            <person name="Haridas S."/>
            <person name="Chen C."/>
            <person name="Bauer D."/>
            <person name="Andreopoulos W."/>
            <person name="Pangilinan J."/>
            <person name="LaButti K."/>
            <person name="Riley R."/>
            <person name="Lipzen A."/>
            <person name="Clum A."/>
            <person name="Drula E."/>
            <person name="Henrissat B."/>
            <person name="Kohler A."/>
            <person name="Grigoriev I.V."/>
            <person name="Martin F.M."/>
            <person name="Hacquard S."/>
        </authorList>
    </citation>
    <scope>NUCLEOTIDE SEQUENCE</scope>
    <source>
        <strain evidence="9">MPI-SDFR-AT-0073</strain>
    </source>
</reference>
<dbReference type="Gene3D" id="1.10.630.10">
    <property type="entry name" value="Cytochrome P450"/>
    <property type="match status" value="1"/>
</dbReference>
<dbReference type="InterPro" id="IPR017972">
    <property type="entry name" value="Cyt_P450_CS"/>
</dbReference>
<dbReference type="PRINTS" id="PR00463">
    <property type="entry name" value="EP450I"/>
</dbReference>
<dbReference type="Pfam" id="PF00067">
    <property type="entry name" value="p450"/>
    <property type="match status" value="2"/>
</dbReference>
<dbReference type="PROSITE" id="PS00086">
    <property type="entry name" value="CYTOCHROME_P450"/>
    <property type="match status" value="1"/>
</dbReference>
<proteinExistence type="inferred from homology"/>
<keyword evidence="8" id="KW-0472">Membrane</keyword>
<sequence>MAVSPGLHQAATLSPMVSVLVLSFVIALLYQLYQWALPKPLPGIPYDAHAARNLRGSLPDLLRYKEANGRIRPWFVEQIIKHDSPLVQFWMLPFTKPIVIVSDYQETQDVLLRRSKEFDRGQRGADMFHGVVPNHHISMTSTDPRFKGNKELVRDLMTPTFLNEVSAPEIYSKTITLVGLWTLKAELAKEKPFDAKKDIVDATMDIINAAAFSFGDHMSTTKHQLKHLSELGQSQVVHGSDGAVRFLRLPEISDIAAISAVADHLGTQFRSMMPRLDHKIRMLTQPELRRNFARKDALISREIAKSVMRFDNGDRTTFSALDHLLHRERAAAQKANRKPVFHSPRIKDEIFGYVIAGHETSSTALQWTIKLLAGHQNVQTRLRSALQAAYRKAYDESRQPIVTEISNTTVPYLDAVIEESLRFDAPLPIFARDTTRDTILLGHRIPKGTQVFFPVTGPSYKCPPFLIDDHSRSPTSREKHWGGQWSDDDTHLFNPERWLKIDENGGIVFDAQAGPVLAFGLGPRSCFGKRLAYLEMRIVLALLVWNFEFKKLDGPFSSHQPHDSITTMPLYCYVALKRLEHYQAS</sequence>
<evidence type="ECO:0000256" key="3">
    <source>
        <dbReference type="ARBA" id="ARBA00022617"/>
    </source>
</evidence>
<dbReference type="InterPro" id="IPR050121">
    <property type="entry name" value="Cytochrome_P450_monoxygenase"/>
</dbReference>
<keyword evidence="10" id="KW-1185">Reference proteome</keyword>
<comment type="cofactor">
    <cofactor evidence="1 6">
        <name>heme</name>
        <dbReference type="ChEBI" id="CHEBI:30413"/>
    </cofactor>
</comment>
<dbReference type="AlphaFoldDB" id="A0A9P8UT19"/>
<evidence type="ECO:0000256" key="5">
    <source>
        <dbReference type="ARBA" id="ARBA00023004"/>
    </source>
</evidence>
<dbReference type="EMBL" id="JAGPXC010000002">
    <property type="protein sequence ID" value="KAH6657957.1"/>
    <property type="molecule type" value="Genomic_DNA"/>
</dbReference>
<evidence type="ECO:0000256" key="1">
    <source>
        <dbReference type="ARBA" id="ARBA00001971"/>
    </source>
</evidence>
<organism evidence="9 10">
    <name type="scientific">Truncatella angustata</name>
    <dbReference type="NCBI Taxonomy" id="152316"/>
    <lineage>
        <taxon>Eukaryota</taxon>
        <taxon>Fungi</taxon>
        <taxon>Dikarya</taxon>
        <taxon>Ascomycota</taxon>
        <taxon>Pezizomycotina</taxon>
        <taxon>Sordariomycetes</taxon>
        <taxon>Xylariomycetidae</taxon>
        <taxon>Amphisphaeriales</taxon>
        <taxon>Sporocadaceae</taxon>
        <taxon>Truncatella</taxon>
    </lineage>
</organism>
<protein>
    <submittedName>
        <fullName evidence="9">Cytochrome P450</fullName>
    </submittedName>
</protein>
<name>A0A9P8UT19_9PEZI</name>
<feature type="transmembrane region" description="Helical" evidence="8">
    <location>
        <begin position="12"/>
        <end position="33"/>
    </location>
</feature>
<dbReference type="GO" id="GO:0016705">
    <property type="term" value="F:oxidoreductase activity, acting on paired donors, with incorporation or reduction of molecular oxygen"/>
    <property type="evidence" value="ECO:0007669"/>
    <property type="project" value="InterPro"/>
</dbReference>
<keyword evidence="8" id="KW-0812">Transmembrane</keyword>
<keyword evidence="7" id="KW-0503">Monooxygenase</keyword>
<comment type="caution">
    <text evidence="9">The sequence shown here is derived from an EMBL/GenBank/DDBJ whole genome shotgun (WGS) entry which is preliminary data.</text>
</comment>
<dbReference type="PANTHER" id="PTHR24305">
    <property type="entry name" value="CYTOCHROME P450"/>
    <property type="match status" value="1"/>
</dbReference>
<keyword evidence="5 6" id="KW-0408">Iron</keyword>
<evidence type="ECO:0000256" key="4">
    <source>
        <dbReference type="ARBA" id="ARBA00022723"/>
    </source>
</evidence>
<feature type="binding site" description="axial binding residue" evidence="6">
    <location>
        <position position="526"/>
    </location>
    <ligand>
        <name>heme</name>
        <dbReference type="ChEBI" id="CHEBI:30413"/>
    </ligand>
    <ligandPart>
        <name>Fe</name>
        <dbReference type="ChEBI" id="CHEBI:18248"/>
    </ligandPart>
</feature>
<evidence type="ECO:0000256" key="8">
    <source>
        <dbReference type="SAM" id="Phobius"/>
    </source>
</evidence>
<dbReference type="InterPro" id="IPR036396">
    <property type="entry name" value="Cyt_P450_sf"/>
</dbReference>
<evidence type="ECO:0000256" key="6">
    <source>
        <dbReference type="PIRSR" id="PIRSR602401-1"/>
    </source>
</evidence>
<dbReference type="GO" id="GO:0004497">
    <property type="term" value="F:monooxygenase activity"/>
    <property type="evidence" value="ECO:0007669"/>
    <property type="project" value="UniProtKB-KW"/>
</dbReference>
<dbReference type="GO" id="GO:0020037">
    <property type="term" value="F:heme binding"/>
    <property type="evidence" value="ECO:0007669"/>
    <property type="project" value="InterPro"/>
</dbReference>
<dbReference type="GO" id="GO:0005506">
    <property type="term" value="F:iron ion binding"/>
    <property type="evidence" value="ECO:0007669"/>
    <property type="project" value="InterPro"/>
</dbReference>
<dbReference type="PANTHER" id="PTHR24305:SF232">
    <property type="entry name" value="P450, PUTATIVE (EUROFUNG)-RELATED"/>
    <property type="match status" value="1"/>
</dbReference>
<keyword evidence="4 6" id="KW-0479">Metal-binding</keyword>
<evidence type="ECO:0000313" key="10">
    <source>
        <dbReference type="Proteomes" id="UP000758603"/>
    </source>
</evidence>
<dbReference type="OrthoDB" id="1470350at2759"/>
<dbReference type="GeneID" id="70133569"/>
<evidence type="ECO:0000256" key="2">
    <source>
        <dbReference type="ARBA" id="ARBA00010617"/>
    </source>
</evidence>
<keyword evidence="3 6" id="KW-0349">Heme</keyword>
<comment type="similarity">
    <text evidence="2 7">Belongs to the cytochrome P450 family.</text>
</comment>